<dbReference type="RefSeq" id="WP_069441968.1">
    <property type="nucleotide sequence ID" value="NZ_LPWF01000026.1"/>
</dbReference>
<dbReference type="Gene3D" id="3.40.50.2000">
    <property type="entry name" value="Glycogen Phosphorylase B"/>
    <property type="match status" value="1"/>
</dbReference>
<dbReference type="InterPro" id="IPR050793">
    <property type="entry name" value="CMP-NeuNAc_synthase"/>
</dbReference>
<sequence length="569" mass="61260">MFKALASLGLQSKRGNSGEGIGEAMMITWVMIPARGGSRGVPRKNVRLLAGFPLIVHTIRTALSVCDPKCVAVITDDDEIAAISCAEGVRVLREPPTTGRATLDEVALKVAHELEAAGADSEDIFLTLQPTCPFLSSARLVEALAAFEGGAGSVITVVDDRHLSWRPGADGEPIPAYEKRVNRQMLERRFRETGAIIGCRLKDLMEQGTRIVEPIRLIELPKEESLDIDDFADWAVAEHIASRRKVVIRADASETLGMGHVYRALALAQELARHEIVVATDISHPLGPKFLSQFPFEVRPVDGDDGFVELVQSLTPDLVILDQLDTTDVYVEAIKSATGSVVTFEDMGIGAEIADLVVSDLYENLSVPGHRQLTGMANAILAPSFETARQPAQFKNDVENVLVVFGGTDPSALTEKALEALAKLGFSGTVTVVLGPGVSRPISLGAYALKGEICSNVSYMPGIMQRADLAISSAGRTITELASLGIPVLCLCQNDKELTHTHASARFGVVNLGLGALVDTETIAAHMKRLMETPNLRQILRARALHESSARSNAAVMRRIKAKIGWKDD</sequence>
<dbReference type="SUPFAM" id="SSF53756">
    <property type="entry name" value="UDP-Glycosyltransferase/glycogen phosphorylase"/>
    <property type="match status" value="1"/>
</dbReference>
<dbReference type="PANTHER" id="PTHR21485">
    <property type="entry name" value="HAD SUPERFAMILY MEMBERS CMAS AND KDSC"/>
    <property type="match status" value="1"/>
</dbReference>
<accession>A0A1E3VV68</accession>
<feature type="domain" description="Glycosyl transferase family 28 C-terminal" evidence="1">
    <location>
        <begin position="401"/>
        <end position="495"/>
    </location>
</feature>
<proteinExistence type="predicted"/>
<dbReference type="Proteomes" id="UP000094472">
    <property type="component" value="Unassembled WGS sequence"/>
</dbReference>
<dbReference type="PANTHER" id="PTHR21485:SF3">
    <property type="entry name" value="N-ACYLNEURAMINATE CYTIDYLYLTRANSFERASE"/>
    <property type="match status" value="1"/>
</dbReference>
<dbReference type="SUPFAM" id="SSF53448">
    <property type="entry name" value="Nucleotide-diphospho-sugar transferases"/>
    <property type="match status" value="1"/>
</dbReference>
<dbReference type="AlphaFoldDB" id="A0A1E3VV68"/>
<reference evidence="2 3" key="1">
    <citation type="journal article" date="2016" name="Environ. Microbiol.">
        <title>New Methyloceanibacter diversity from North Sea sediments includes methanotroph containing solely the soluble methane monooxygenase.</title>
        <authorList>
            <person name="Vekeman B."/>
            <person name="Kerckhof F.M."/>
            <person name="Cremers G."/>
            <person name="de Vos P."/>
            <person name="Vandamme P."/>
            <person name="Boon N."/>
            <person name="Op den Camp H.J."/>
            <person name="Heylen K."/>
        </authorList>
    </citation>
    <scope>NUCLEOTIDE SEQUENCE [LARGE SCALE GENOMIC DNA]</scope>
    <source>
        <strain evidence="2 3">R-67175</strain>
    </source>
</reference>
<gene>
    <name evidence="2" type="ORF">AUC69_12455</name>
</gene>
<dbReference type="Pfam" id="PF04101">
    <property type="entry name" value="Glyco_tran_28_C"/>
    <property type="match status" value="1"/>
</dbReference>
<keyword evidence="3" id="KW-1185">Reference proteome</keyword>
<dbReference type="OrthoDB" id="9805604at2"/>
<dbReference type="InterPro" id="IPR003329">
    <property type="entry name" value="Cytidylyl_trans"/>
</dbReference>
<protein>
    <recommendedName>
        <fullName evidence="1">Glycosyl transferase family 28 C-terminal domain-containing protein</fullName>
    </recommendedName>
</protein>
<comment type="caution">
    <text evidence="2">The sequence shown here is derived from an EMBL/GenBank/DDBJ whole genome shotgun (WGS) entry which is preliminary data.</text>
</comment>
<dbReference type="InterPro" id="IPR029044">
    <property type="entry name" value="Nucleotide-diphossugar_trans"/>
</dbReference>
<dbReference type="CDD" id="cd02513">
    <property type="entry name" value="CMP-NeuAc_Synthase"/>
    <property type="match status" value="1"/>
</dbReference>
<name>A0A1E3VV68_9HYPH</name>
<dbReference type="GO" id="GO:0008781">
    <property type="term" value="F:N-acylneuraminate cytidylyltransferase activity"/>
    <property type="evidence" value="ECO:0007669"/>
    <property type="project" value="TreeGrafter"/>
</dbReference>
<dbReference type="STRING" id="1774969.AUC69_12455"/>
<organism evidence="2 3">
    <name type="scientific">Methyloceanibacter superfactus</name>
    <dbReference type="NCBI Taxonomy" id="1774969"/>
    <lineage>
        <taxon>Bacteria</taxon>
        <taxon>Pseudomonadati</taxon>
        <taxon>Pseudomonadota</taxon>
        <taxon>Alphaproteobacteria</taxon>
        <taxon>Hyphomicrobiales</taxon>
        <taxon>Hyphomicrobiaceae</taxon>
        <taxon>Methyloceanibacter</taxon>
    </lineage>
</organism>
<dbReference type="EMBL" id="LPWF01000026">
    <property type="protein sequence ID" value="ODR97415.1"/>
    <property type="molecule type" value="Genomic_DNA"/>
</dbReference>
<dbReference type="Gene3D" id="3.40.50.11190">
    <property type="match status" value="1"/>
</dbReference>
<evidence type="ECO:0000259" key="1">
    <source>
        <dbReference type="Pfam" id="PF04101"/>
    </source>
</evidence>
<dbReference type="InterPro" id="IPR007235">
    <property type="entry name" value="Glyco_trans_28_C"/>
</dbReference>
<evidence type="ECO:0000313" key="2">
    <source>
        <dbReference type="EMBL" id="ODR97415.1"/>
    </source>
</evidence>
<evidence type="ECO:0000313" key="3">
    <source>
        <dbReference type="Proteomes" id="UP000094472"/>
    </source>
</evidence>
<dbReference type="Pfam" id="PF02348">
    <property type="entry name" value="CTP_transf_3"/>
    <property type="match status" value="1"/>
</dbReference>
<dbReference type="GO" id="GO:0016758">
    <property type="term" value="F:hexosyltransferase activity"/>
    <property type="evidence" value="ECO:0007669"/>
    <property type="project" value="InterPro"/>
</dbReference>
<dbReference type="Gene3D" id="3.90.550.10">
    <property type="entry name" value="Spore Coat Polysaccharide Biosynthesis Protein SpsA, Chain A"/>
    <property type="match status" value="1"/>
</dbReference>